<name>A0A437A382_ARTFL</name>
<feature type="compositionally biased region" description="Basic and acidic residues" evidence="1">
    <location>
        <begin position="106"/>
        <end position="135"/>
    </location>
</feature>
<evidence type="ECO:0000256" key="1">
    <source>
        <dbReference type="SAM" id="MobiDB-lite"/>
    </source>
</evidence>
<dbReference type="VEuPathDB" id="FungiDB:DFL_003922"/>
<dbReference type="EMBL" id="SAEB01000006">
    <property type="protein sequence ID" value="RVD85605.1"/>
    <property type="molecule type" value="Genomic_DNA"/>
</dbReference>
<dbReference type="Proteomes" id="UP000283090">
    <property type="component" value="Unassembled WGS sequence"/>
</dbReference>
<protein>
    <submittedName>
        <fullName evidence="2">Uncharacterized protein</fullName>
    </submittedName>
</protein>
<feature type="compositionally biased region" description="Polar residues" evidence="1">
    <location>
        <begin position="258"/>
        <end position="273"/>
    </location>
</feature>
<feature type="region of interest" description="Disordered" evidence="1">
    <location>
        <begin position="94"/>
        <end position="150"/>
    </location>
</feature>
<feature type="region of interest" description="Disordered" evidence="1">
    <location>
        <begin position="172"/>
        <end position="454"/>
    </location>
</feature>
<feature type="compositionally biased region" description="Basic and acidic residues" evidence="1">
    <location>
        <begin position="328"/>
        <end position="348"/>
    </location>
</feature>
<proteinExistence type="predicted"/>
<gene>
    <name evidence="2" type="ORF">DFL_003922</name>
</gene>
<dbReference type="RefSeq" id="XP_067491149.1">
    <property type="nucleotide sequence ID" value="XM_067632930.1"/>
</dbReference>
<dbReference type="AlphaFoldDB" id="A0A437A382"/>
<feature type="compositionally biased region" description="Low complexity" evidence="1">
    <location>
        <begin position="419"/>
        <end position="429"/>
    </location>
</feature>
<comment type="caution">
    <text evidence="2">The sequence shown here is derived from an EMBL/GenBank/DDBJ whole genome shotgun (WGS) entry which is preliminary data.</text>
</comment>
<organism evidence="2 3">
    <name type="scientific">Arthrobotrys flagrans</name>
    <name type="common">Nematode-trapping fungus</name>
    <name type="synonym">Trichothecium flagrans</name>
    <dbReference type="NCBI Taxonomy" id="97331"/>
    <lineage>
        <taxon>Eukaryota</taxon>
        <taxon>Fungi</taxon>
        <taxon>Dikarya</taxon>
        <taxon>Ascomycota</taxon>
        <taxon>Pezizomycotina</taxon>
        <taxon>Orbiliomycetes</taxon>
        <taxon>Orbiliales</taxon>
        <taxon>Orbiliaceae</taxon>
        <taxon>Arthrobotrys</taxon>
    </lineage>
</organism>
<sequence>MLRIRSKDDFFVGGTSPWLSQNRRRNRKRYLGTWQEHNQRQFPRENGSSILDPWIIDDIEGLVASEARQKNPRQSIEALVDEVEVFNSSLHAQHQLSRRLRSSRRNNTDDKSNERAETTFSHREGSYTMGARDDEGLGFSMTSSPMGTGEKAIGKTCYQNASPYGLGEEIETEKTNTVEPSESPEEGTGQSPSKRGDPEGPQARFNNNSLFNGPISMEYSSLRKTEGDLGNIKFHKPPTPSNSQSSSLATFFPITKHLPSSDTPTEPSLSPQESEVPGRSKYPCIFKGSRSGQDTPPATASKPKKKRKKSQMTSTWKKRAKRATAPKTKVEARDSPASENGQSDRVEGGDNGVEFSIVPDNNHNLACEHGTSPATVIEASSPISILSKTPSVMSRQPSKEPPSGRQPAESKATCQSTVAAAASPSLPASETPENSQQARYVDSPERPTTISEITNDEIEERKVFVPDRVAVRDLNRLFFTPRPARLLTREEMSRFLDPNLLPRFNLALRKPSEPEKK</sequence>
<dbReference type="OrthoDB" id="5356903at2759"/>
<evidence type="ECO:0000313" key="2">
    <source>
        <dbReference type="EMBL" id="RVD85605.1"/>
    </source>
</evidence>
<evidence type="ECO:0000313" key="3">
    <source>
        <dbReference type="Proteomes" id="UP000283090"/>
    </source>
</evidence>
<dbReference type="GeneID" id="93586233"/>
<accession>A0A437A382</accession>
<keyword evidence="3" id="KW-1185">Reference proteome</keyword>
<feature type="compositionally biased region" description="Basic residues" evidence="1">
    <location>
        <begin position="302"/>
        <end position="324"/>
    </location>
</feature>
<reference evidence="2 3" key="1">
    <citation type="submission" date="2019-01" db="EMBL/GenBank/DDBJ databases">
        <title>Intercellular communication is required for trap formation in the nematode-trapping fungus Duddingtonia flagrans.</title>
        <authorList>
            <person name="Youssar L."/>
            <person name="Wernet V."/>
            <person name="Hensel N."/>
            <person name="Hildebrandt H.-G."/>
            <person name="Fischer R."/>
        </authorList>
    </citation>
    <scope>NUCLEOTIDE SEQUENCE [LARGE SCALE GENOMIC DNA]</scope>
    <source>
        <strain evidence="2 3">CBS H-5679</strain>
    </source>
</reference>
<feature type="compositionally biased region" description="Polar residues" evidence="1">
    <location>
        <begin position="381"/>
        <end position="396"/>
    </location>
</feature>